<dbReference type="Pfam" id="PF00990">
    <property type="entry name" value="GGDEF"/>
    <property type="match status" value="1"/>
</dbReference>
<organism evidence="2 3">
    <name type="scientific">Deinococcus oregonensis</name>
    <dbReference type="NCBI Taxonomy" id="1805970"/>
    <lineage>
        <taxon>Bacteria</taxon>
        <taxon>Thermotogati</taxon>
        <taxon>Deinococcota</taxon>
        <taxon>Deinococci</taxon>
        <taxon>Deinococcales</taxon>
        <taxon>Deinococcaceae</taxon>
        <taxon>Deinococcus</taxon>
    </lineage>
</organism>
<gene>
    <name evidence="2" type="ORF">ACFFLM_22670</name>
</gene>
<dbReference type="Gene3D" id="3.30.70.270">
    <property type="match status" value="1"/>
</dbReference>
<sequence length="93" mass="10475">MRREDTLFRVGGNEFMAILPNTGAEGSQGVMVRVQEAVMEVRALDFAQVDVSAGIAAYPVEADTLDELVRLSDERLYQAKRQHYREQGKERTS</sequence>
<dbReference type="InterPro" id="IPR029787">
    <property type="entry name" value="Nucleotide_cyclase"/>
</dbReference>
<protein>
    <submittedName>
        <fullName evidence="2">Diguanylate cyclase domain-containing protein</fullName>
        <ecNumber evidence="2">2.7.7.65</ecNumber>
    </submittedName>
</protein>
<name>A0ABV6B6B8_9DEIO</name>
<accession>A0ABV6B6B8</accession>
<dbReference type="InterPro" id="IPR050469">
    <property type="entry name" value="Diguanylate_Cyclase"/>
</dbReference>
<dbReference type="GO" id="GO:0052621">
    <property type="term" value="F:diguanylate cyclase activity"/>
    <property type="evidence" value="ECO:0007669"/>
    <property type="project" value="UniProtKB-EC"/>
</dbReference>
<dbReference type="PROSITE" id="PS50887">
    <property type="entry name" value="GGDEF"/>
    <property type="match status" value="1"/>
</dbReference>
<evidence type="ECO:0000259" key="1">
    <source>
        <dbReference type="PROSITE" id="PS50887"/>
    </source>
</evidence>
<dbReference type="InterPro" id="IPR000160">
    <property type="entry name" value="GGDEF_dom"/>
</dbReference>
<dbReference type="NCBIfam" id="TIGR00254">
    <property type="entry name" value="GGDEF"/>
    <property type="match status" value="1"/>
</dbReference>
<dbReference type="EMBL" id="JBHLYR010000064">
    <property type="protein sequence ID" value="MFB9994762.1"/>
    <property type="molecule type" value="Genomic_DNA"/>
</dbReference>
<dbReference type="PANTHER" id="PTHR45138:SF6">
    <property type="entry name" value="DIGUANYLATE CYCLASE DGCN"/>
    <property type="match status" value="1"/>
</dbReference>
<keyword evidence="3" id="KW-1185">Reference proteome</keyword>
<proteinExistence type="predicted"/>
<comment type="caution">
    <text evidence="2">The sequence shown here is derived from an EMBL/GenBank/DDBJ whole genome shotgun (WGS) entry which is preliminary data.</text>
</comment>
<dbReference type="PANTHER" id="PTHR45138">
    <property type="entry name" value="REGULATORY COMPONENTS OF SENSORY TRANSDUCTION SYSTEM"/>
    <property type="match status" value="1"/>
</dbReference>
<dbReference type="Proteomes" id="UP001589733">
    <property type="component" value="Unassembled WGS sequence"/>
</dbReference>
<evidence type="ECO:0000313" key="3">
    <source>
        <dbReference type="Proteomes" id="UP001589733"/>
    </source>
</evidence>
<keyword evidence="2" id="KW-0548">Nucleotidyltransferase</keyword>
<dbReference type="EC" id="2.7.7.65" evidence="2"/>
<keyword evidence="2" id="KW-0808">Transferase</keyword>
<evidence type="ECO:0000313" key="2">
    <source>
        <dbReference type="EMBL" id="MFB9994762.1"/>
    </source>
</evidence>
<dbReference type="SUPFAM" id="SSF55073">
    <property type="entry name" value="Nucleotide cyclase"/>
    <property type="match status" value="1"/>
</dbReference>
<feature type="domain" description="GGDEF" evidence="1">
    <location>
        <begin position="1"/>
        <end position="93"/>
    </location>
</feature>
<reference evidence="2 3" key="1">
    <citation type="submission" date="2024-09" db="EMBL/GenBank/DDBJ databases">
        <authorList>
            <person name="Sun Q."/>
            <person name="Mori K."/>
        </authorList>
    </citation>
    <scope>NUCLEOTIDE SEQUENCE [LARGE SCALE GENOMIC DNA]</scope>
    <source>
        <strain evidence="2 3">JCM 13503</strain>
    </source>
</reference>
<dbReference type="InterPro" id="IPR043128">
    <property type="entry name" value="Rev_trsase/Diguanyl_cyclase"/>
</dbReference>
<dbReference type="RefSeq" id="WP_380016049.1">
    <property type="nucleotide sequence ID" value="NZ_JBHLYR010000064.1"/>
</dbReference>